<gene>
    <name evidence="4" type="primary">TYE7</name>
    <name evidence="4" type="ORF">KLMA_60217</name>
</gene>
<dbReference type="AlphaFoldDB" id="W0TEL4"/>
<dbReference type="GeneID" id="34717438"/>
<sequence>MASISQQQASYGSNSNGVYMGSGSGAGADDWFVAPATQDVWLDKTGKELEGHAWTSDSSSVYSLSPSDQYRAMFDSDLLLNNTETLDSSTTFTMSNNVSTDNSPLMTAINPDNGFDLIKNEFTQLPVAEAPVQVPAPAPAPAPAPVVSVKEEPQPESSSLEAVAIEDKKTQKKRATATTTGQKTQNRKRCSRKRLTADQRETHNMIEKRYRININTKIGKLQKIIPWVACEDTAFVVDNKVLNNGEENVPVKSMKLNKSMILEKAVDYILYLQNNERLFELEVQRLRKEINELKAGQAQAQGQVLEQ</sequence>
<reference evidence="4 5" key="1">
    <citation type="journal article" date="2015" name="Biotechnol. Biofuels">
        <title>Genetic basis of the highly efficient yeast Kluyveromyces marxianus: complete genome sequence and transcriptome analyses.</title>
        <authorList>
            <person name="Lertwattanasakul N."/>
            <person name="Kosaka T."/>
            <person name="Hosoyama A."/>
            <person name="Suzuki Y."/>
            <person name="Rodrussamee N."/>
            <person name="Matsutani M."/>
            <person name="Murata M."/>
            <person name="Fujimoto N."/>
            <person name="Suprayogi"/>
            <person name="Tsuchikane K."/>
            <person name="Limtong S."/>
            <person name="Fujita N."/>
            <person name="Yamada M."/>
        </authorList>
    </citation>
    <scope>NUCLEOTIDE SEQUENCE [LARGE SCALE GENOMIC DNA]</scope>
    <source>
        <strain evidence="5">DMKU3-1042 / BCC 29191 / NBRC 104275</strain>
    </source>
</reference>
<protein>
    <recommendedName>
        <fullName evidence="3">BHLH domain-containing protein</fullName>
    </recommendedName>
</protein>
<dbReference type="KEGG" id="kmx:KLMA_60217"/>
<evidence type="ECO:0000313" key="4">
    <source>
        <dbReference type="EMBL" id="BAO41508.1"/>
    </source>
</evidence>
<feature type="coiled-coil region" evidence="1">
    <location>
        <begin position="276"/>
        <end position="303"/>
    </location>
</feature>
<dbReference type="Proteomes" id="UP000065495">
    <property type="component" value="Chromosome 6"/>
</dbReference>
<evidence type="ECO:0000259" key="3">
    <source>
        <dbReference type="PROSITE" id="PS50888"/>
    </source>
</evidence>
<accession>W0TEL4</accession>
<evidence type="ECO:0000313" key="5">
    <source>
        <dbReference type="Proteomes" id="UP000065495"/>
    </source>
</evidence>
<dbReference type="RefSeq" id="XP_022677295.1">
    <property type="nucleotide sequence ID" value="XM_022820876.1"/>
</dbReference>
<name>W0TEL4_KLUMD</name>
<proteinExistence type="predicted"/>
<dbReference type="PANTHER" id="PTHR47336:SF3">
    <property type="entry name" value="SERINE-RICH PROTEIN TYE7"/>
    <property type="match status" value="1"/>
</dbReference>
<organism evidence="4 5">
    <name type="scientific">Kluyveromyces marxianus (strain DMKU3-1042 / BCC 29191 / NBRC 104275)</name>
    <name type="common">Yeast</name>
    <name type="synonym">Candida kefyr</name>
    <dbReference type="NCBI Taxonomy" id="1003335"/>
    <lineage>
        <taxon>Eukaryota</taxon>
        <taxon>Fungi</taxon>
        <taxon>Dikarya</taxon>
        <taxon>Ascomycota</taxon>
        <taxon>Saccharomycotina</taxon>
        <taxon>Saccharomycetes</taxon>
        <taxon>Saccharomycetales</taxon>
        <taxon>Saccharomycetaceae</taxon>
        <taxon>Kluyveromyces</taxon>
    </lineage>
</organism>
<dbReference type="Pfam" id="PF00010">
    <property type="entry name" value="HLH"/>
    <property type="match status" value="1"/>
</dbReference>
<evidence type="ECO:0000256" key="1">
    <source>
        <dbReference type="SAM" id="Coils"/>
    </source>
</evidence>
<dbReference type="PROSITE" id="PS50888">
    <property type="entry name" value="BHLH"/>
    <property type="match status" value="1"/>
</dbReference>
<dbReference type="InterPro" id="IPR011598">
    <property type="entry name" value="bHLH_dom"/>
</dbReference>
<dbReference type="PANTHER" id="PTHR47336">
    <property type="entry name" value="TRANSCRIPTION FACTOR HMS1-RELATED"/>
    <property type="match status" value="1"/>
</dbReference>
<dbReference type="VEuPathDB" id="FungiDB:KLMA_60217"/>
<dbReference type="GO" id="GO:0046983">
    <property type="term" value="F:protein dimerization activity"/>
    <property type="evidence" value="ECO:0007669"/>
    <property type="project" value="InterPro"/>
</dbReference>
<dbReference type="SMART" id="SM00353">
    <property type="entry name" value="HLH"/>
    <property type="match status" value="1"/>
</dbReference>
<evidence type="ECO:0000256" key="2">
    <source>
        <dbReference type="SAM" id="MobiDB-lite"/>
    </source>
</evidence>
<dbReference type="OrthoDB" id="2133190at2759"/>
<dbReference type="InterPro" id="IPR036638">
    <property type="entry name" value="HLH_DNA-bd_sf"/>
</dbReference>
<dbReference type="Gene3D" id="4.10.280.10">
    <property type="entry name" value="Helix-loop-helix DNA-binding domain"/>
    <property type="match status" value="1"/>
</dbReference>
<dbReference type="InterPro" id="IPR052099">
    <property type="entry name" value="Regulatory_TF_Diverse"/>
</dbReference>
<keyword evidence="1" id="KW-0175">Coiled coil</keyword>
<dbReference type="CDD" id="cd11395">
    <property type="entry name" value="bHLHzip_SREBP_like"/>
    <property type="match status" value="1"/>
</dbReference>
<dbReference type="EMBL" id="AP012218">
    <property type="protein sequence ID" value="BAO41508.1"/>
    <property type="molecule type" value="Genomic_DNA"/>
</dbReference>
<feature type="domain" description="BHLH" evidence="3">
    <location>
        <begin position="198"/>
        <end position="272"/>
    </location>
</feature>
<dbReference type="SUPFAM" id="SSF47459">
    <property type="entry name" value="HLH, helix-loop-helix DNA-binding domain"/>
    <property type="match status" value="1"/>
</dbReference>
<feature type="region of interest" description="Disordered" evidence="2">
    <location>
        <begin position="138"/>
        <end position="193"/>
    </location>
</feature>